<accession>A0A1Z3HNY5</accession>
<dbReference type="Proteomes" id="UP000191901">
    <property type="component" value="Chromosome"/>
</dbReference>
<sequence length="36" mass="4281">MKFLADMGISPHTVEWLRQQGYDAVHLPWSNYFGER</sequence>
<dbReference type="InterPro" id="IPR041049">
    <property type="entry name" value="DUF5615"/>
</dbReference>
<protein>
    <recommendedName>
        <fullName evidence="1">DUF5615 domain-containing protein</fullName>
    </recommendedName>
</protein>
<organism evidence="2 3">
    <name type="scientific">Halomicronema hongdechloris C2206</name>
    <dbReference type="NCBI Taxonomy" id="1641165"/>
    <lineage>
        <taxon>Bacteria</taxon>
        <taxon>Bacillati</taxon>
        <taxon>Cyanobacteriota</taxon>
        <taxon>Cyanophyceae</taxon>
        <taxon>Nodosilineales</taxon>
        <taxon>Nodosilineaceae</taxon>
        <taxon>Halomicronema</taxon>
    </lineage>
</organism>
<name>A0A1Z3HNY5_9CYAN</name>
<reference evidence="2 3" key="1">
    <citation type="journal article" date="2016" name="Biochim. Biophys. Acta">
        <title>Characterization of red-shifted phycobilisomes isolated from the chlorophyll f-containing cyanobacterium Halomicronema hongdechloris.</title>
        <authorList>
            <person name="Li Y."/>
            <person name="Lin Y."/>
            <person name="Garvey C.J."/>
            <person name="Birch D."/>
            <person name="Corkery R.W."/>
            <person name="Loughlin P.C."/>
            <person name="Scheer H."/>
            <person name="Willows R.D."/>
            <person name="Chen M."/>
        </authorList>
    </citation>
    <scope>NUCLEOTIDE SEQUENCE [LARGE SCALE GENOMIC DNA]</scope>
    <source>
        <strain evidence="2 3">C2206</strain>
    </source>
</reference>
<dbReference type="KEGG" id="hhg:XM38_029360"/>
<keyword evidence="3" id="KW-1185">Reference proteome</keyword>
<proteinExistence type="predicted"/>
<gene>
    <name evidence="2" type="ORF">XM38_029360</name>
</gene>
<dbReference type="Pfam" id="PF18480">
    <property type="entry name" value="DUF5615"/>
    <property type="match status" value="1"/>
</dbReference>
<evidence type="ECO:0000259" key="1">
    <source>
        <dbReference type="Pfam" id="PF18480"/>
    </source>
</evidence>
<evidence type="ECO:0000313" key="3">
    <source>
        <dbReference type="Proteomes" id="UP000191901"/>
    </source>
</evidence>
<feature type="domain" description="DUF5615" evidence="1">
    <location>
        <begin position="1"/>
        <end position="27"/>
    </location>
</feature>
<evidence type="ECO:0000313" key="2">
    <source>
        <dbReference type="EMBL" id="ASC71982.1"/>
    </source>
</evidence>
<dbReference type="AlphaFoldDB" id="A0A1Z3HNY5"/>
<dbReference type="EMBL" id="CP021983">
    <property type="protein sequence ID" value="ASC71982.1"/>
    <property type="molecule type" value="Genomic_DNA"/>
</dbReference>